<keyword evidence="8" id="KW-1185">Reference proteome</keyword>
<dbReference type="Gene3D" id="3.30.40.10">
    <property type="entry name" value="Zinc/RING finger domain, C3HC4 (zinc finger)"/>
    <property type="match status" value="2"/>
</dbReference>
<keyword evidence="2 4" id="KW-0863">Zinc-finger</keyword>
<feature type="domain" description="PHD-type" evidence="6">
    <location>
        <begin position="150"/>
        <end position="262"/>
    </location>
</feature>
<gene>
    <name evidence="7" type="ORF">IEQ34_003626</name>
</gene>
<keyword evidence="3" id="KW-0862">Zinc</keyword>
<evidence type="ECO:0000313" key="8">
    <source>
        <dbReference type="Proteomes" id="UP000775213"/>
    </source>
</evidence>
<evidence type="ECO:0000256" key="4">
    <source>
        <dbReference type="PROSITE-ProRule" id="PRU00146"/>
    </source>
</evidence>
<feature type="domain" description="PHD-type" evidence="5">
    <location>
        <begin position="90"/>
        <end position="143"/>
    </location>
</feature>
<evidence type="ECO:0000256" key="1">
    <source>
        <dbReference type="ARBA" id="ARBA00022723"/>
    </source>
</evidence>
<dbReference type="InterPro" id="IPR050701">
    <property type="entry name" value="Histone_Mod_Regulator"/>
</dbReference>
<dbReference type="PANTHER" id="PTHR13793">
    <property type="entry name" value="PHD FINGER PROTEINS"/>
    <property type="match status" value="1"/>
</dbReference>
<sequence length="286" mass="32390">MQSIIHDLPPSKRFKFLNENQHKEELFTQSPLPPKCLPAKKRLDSHHPFNQICLPAKKRIWAPKPLFPLDEKDESCNLQAEEDTEEEDDGVLCAVCNSTDGDPTDPIVFCDGCELMVHASCYGSPLIHSIPEGDWFCLRCQRKGEEEKGDFDCCLCPKKGGAVKPMEEKTKWAHILCVLLVPEVFFRDPLGREGIDCSRVPKKRWGIDCYLCGVNRGCGIECSEPKCGLGFHVSCGLEKELCIEYKEAKRAGIVAGFCEEHTHLWKKQKLTGKFKIVQREKLQLAK</sequence>
<accession>A0AAV7HLR5</accession>
<dbReference type="Pfam" id="PF13831">
    <property type="entry name" value="PHD_2"/>
    <property type="match status" value="1"/>
</dbReference>
<dbReference type="CDD" id="cd15571">
    <property type="entry name" value="ePHD"/>
    <property type="match status" value="1"/>
</dbReference>
<evidence type="ECO:0000259" key="6">
    <source>
        <dbReference type="PROSITE" id="PS51805"/>
    </source>
</evidence>
<dbReference type="InterPro" id="IPR001965">
    <property type="entry name" value="Znf_PHD"/>
</dbReference>
<dbReference type="Pfam" id="PF13832">
    <property type="entry name" value="zf-HC5HC2H_2"/>
    <property type="match status" value="1"/>
</dbReference>
<name>A0AAV7HLR5_DENCH</name>
<dbReference type="Proteomes" id="UP000775213">
    <property type="component" value="Unassembled WGS sequence"/>
</dbReference>
<dbReference type="EMBL" id="JAGFBR010000004">
    <property type="protein sequence ID" value="KAH0468593.1"/>
    <property type="molecule type" value="Genomic_DNA"/>
</dbReference>
<dbReference type="InterPro" id="IPR034732">
    <property type="entry name" value="EPHD"/>
</dbReference>
<keyword evidence="1" id="KW-0479">Metal-binding</keyword>
<dbReference type="PANTHER" id="PTHR13793:SF148">
    <property type="entry name" value="RING_FYVE_PHD ZINC FINGER SUPERFAMILY PROTEIN"/>
    <property type="match status" value="1"/>
</dbReference>
<evidence type="ECO:0000259" key="5">
    <source>
        <dbReference type="PROSITE" id="PS50016"/>
    </source>
</evidence>
<dbReference type="InterPro" id="IPR011011">
    <property type="entry name" value="Znf_FYVE_PHD"/>
</dbReference>
<dbReference type="SUPFAM" id="SSF57903">
    <property type="entry name" value="FYVE/PHD zinc finger"/>
    <property type="match status" value="1"/>
</dbReference>
<dbReference type="PROSITE" id="PS51805">
    <property type="entry name" value="EPHD"/>
    <property type="match status" value="1"/>
</dbReference>
<protein>
    <recommendedName>
        <fullName evidence="9">Protein Jade-1</fullName>
    </recommendedName>
</protein>
<evidence type="ECO:0000256" key="2">
    <source>
        <dbReference type="ARBA" id="ARBA00022771"/>
    </source>
</evidence>
<evidence type="ECO:0000313" key="7">
    <source>
        <dbReference type="EMBL" id="KAH0468593.1"/>
    </source>
</evidence>
<comment type="caution">
    <text evidence="7">The sequence shown here is derived from an EMBL/GenBank/DDBJ whole genome shotgun (WGS) entry which is preliminary data.</text>
</comment>
<dbReference type="CDD" id="cd15492">
    <property type="entry name" value="PHD_BRPF_JADE_like"/>
    <property type="match status" value="1"/>
</dbReference>
<dbReference type="GO" id="GO:0008270">
    <property type="term" value="F:zinc ion binding"/>
    <property type="evidence" value="ECO:0007669"/>
    <property type="project" value="UniProtKB-KW"/>
</dbReference>
<dbReference type="PROSITE" id="PS50016">
    <property type="entry name" value="ZF_PHD_2"/>
    <property type="match status" value="1"/>
</dbReference>
<dbReference type="AlphaFoldDB" id="A0AAV7HLR5"/>
<proteinExistence type="predicted"/>
<organism evidence="7 8">
    <name type="scientific">Dendrobium chrysotoxum</name>
    <name type="common">Orchid</name>
    <dbReference type="NCBI Taxonomy" id="161865"/>
    <lineage>
        <taxon>Eukaryota</taxon>
        <taxon>Viridiplantae</taxon>
        <taxon>Streptophyta</taxon>
        <taxon>Embryophyta</taxon>
        <taxon>Tracheophyta</taxon>
        <taxon>Spermatophyta</taxon>
        <taxon>Magnoliopsida</taxon>
        <taxon>Liliopsida</taxon>
        <taxon>Asparagales</taxon>
        <taxon>Orchidaceae</taxon>
        <taxon>Epidendroideae</taxon>
        <taxon>Malaxideae</taxon>
        <taxon>Dendrobiinae</taxon>
        <taxon>Dendrobium</taxon>
    </lineage>
</organism>
<dbReference type="InterPro" id="IPR013083">
    <property type="entry name" value="Znf_RING/FYVE/PHD"/>
</dbReference>
<evidence type="ECO:0000256" key="3">
    <source>
        <dbReference type="ARBA" id="ARBA00022833"/>
    </source>
</evidence>
<reference evidence="7 8" key="1">
    <citation type="journal article" date="2021" name="Hortic Res">
        <title>Chromosome-scale assembly of the Dendrobium chrysotoxum genome enhances the understanding of orchid evolution.</title>
        <authorList>
            <person name="Zhang Y."/>
            <person name="Zhang G.Q."/>
            <person name="Zhang D."/>
            <person name="Liu X.D."/>
            <person name="Xu X.Y."/>
            <person name="Sun W.H."/>
            <person name="Yu X."/>
            <person name="Zhu X."/>
            <person name="Wang Z.W."/>
            <person name="Zhao X."/>
            <person name="Zhong W.Y."/>
            <person name="Chen H."/>
            <person name="Yin W.L."/>
            <person name="Huang T."/>
            <person name="Niu S.C."/>
            <person name="Liu Z.J."/>
        </authorList>
    </citation>
    <scope>NUCLEOTIDE SEQUENCE [LARGE SCALE GENOMIC DNA]</scope>
    <source>
        <strain evidence="7">Lindl</strain>
    </source>
</reference>
<dbReference type="SMART" id="SM00249">
    <property type="entry name" value="PHD"/>
    <property type="match status" value="2"/>
</dbReference>
<dbReference type="GO" id="GO:0006357">
    <property type="term" value="P:regulation of transcription by RNA polymerase II"/>
    <property type="evidence" value="ECO:0007669"/>
    <property type="project" value="TreeGrafter"/>
</dbReference>
<dbReference type="InterPro" id="IPR019787">
    <property type="entry name" value="Znf_PHD-finger"/>
</dbReference>
<evidence type="ECO:0008006" key="9">
    <source>
        <dbReference type="Google" id="ProtNLM"/>
    </source>
</evidence>